<comment type="pathway">
    <text evidence="3">Metabolic intermediate metabolism; (R)-mevalonate degradation; (S)-3-hydroxy-3-methylglutaryl-CoA from (R)-mevalonate: step 1/1.</text>
</comment>
<comment type="catalytic activity">
    <reaction evidence="3">
        <text>(R)-mevalonate + 2 NAD(+) + CoA = (3S)-3-hydroxy-3-methylglutaryl-CoA + 2 NADH + 2 H(+)</text>
        <dbReference type="Rhea" id="RHEA:14833"/>
        <dbReference type="ChEBI" id="CHEBI:15378"/>
        <dbReference type="ChEBI" id="CHEBI:36464"/>
        <dbReference type="ChEBI" id="CHEBI:43074"/>
        <dbReference type="ChEBI" id="CHEBI:57287"/>
        <dbReference type="ChEBI" id="CHEBI:57540"/>
        <dbReference type="ChEBI" id="CHEBI:57945"/>
        <dbReference type="EC" id="1.1.1.88"/>
    </reaction>
</comment>
<organism evidence="4 5">
    <name type="scientific">Lactococcus nasutitermitis</name>
    <dbReference type="NCBI Taxonomy" id="1652957"/>
    <lineage>
        <taxon>Bacteria</taxon>
        <taxon>Bacillati</taxon>
        <taxon>Bacillota</taxon>
        <taxon>Bacilli</taxon>
        <taxon>Lactobacillales</taxon>
        <taxon>Streptococcaceae</taxon>
        <taxon>Lactococcus</taxon>
    </lineage>
</organism>
<dbReference type="Pfam" id="PF00368">
    <property type="entry name" value="HMG-CoA_red"/>
    <property type="match status" value="1"/>
</dbReference>
<dbReference type="PANTHER" id="PTHR10572:SF24">
    <property type="entry name" value="3-HYDROXY-3-METHYLGLUTARYL-COENZYME A REDUCTASE"/>
    <property type="match status" value="1"/>
</dbReference>
<accession>A0ABV9JFM9</accession>
<dbReference type="InterPro" id="IPR009029">
    <property type="entry name" value="HMG_CoA_Rdtase_sub-bd_dom_sf"/>
</dbReference>
<dbReference type="Gene3D" id="3.90.770.10">
    <property type="entry name" value="3-hydroxy-3-methylglutaryl-coenzyme A Reductase, Chain A, domain 2"/>
    <property type="match status" value="1"/>
</dbReference>
<proteinExistence type="inferred from homology"/>
<dbReference type="GO" id="GO:0140643">
    <property type="term" value="F:hydroxymethylglutaryl-CoA reductase (NADH) activity"/>
    <property type="evidence" value="ECO:0007669"/>
    <property type="project" value="UniProtKB-EC"/>
</dbReference>
<keyword evidence="5" id="KW-1185">Reference proteome</keyword>
<dbReference type="PRINTS" id="PR00071">
    <property type="entry name" value="HMGCOARDTASE"/>
</dbReference>
<dbReference type="InterPro" id="IPR023074">
    <property type="entry name" value="HMG_CoA_Rdtase_cat_sf"/>
</dbReference>
<evidence type="ECO:0000256" key="1">
    <source>
        <dbReference type="ARBA" id="ARBA00007661"/>
    </source>
</evidence>
<dbReference type="CDD" id="cd00644">
    <property type="entry name" value="HMG-CoA_reductase_classII"/>
    <property type="match status" value="1"/>
</dbReference>
<dbReference type="Gene3D" id="3.30.70.420">
    <property type="entry name" value="Hydroxymethylglutaryl-CoA reductase, class I/II, NAD/NADP-binding domain"/>
    <property type="match status" value="1"/>
</dbReference>
<evidence type="ECO:0000313" key="4">
    <source>
        <dbReference type="EMBL" id="MFC4652195.1"/>
    </source>
</evidence>
<dbReference type="NCBIfam" id="TIGR00532">
    <property type="entry name" value="HMG_CoA_R_NAD"/>
    <property type="match status" value="1"/>
</dbReference>
<comment type="similarity">
    <text evidence="1 3">Belongs to the HMG-CoA reductase family.</text>
</comment>
<sequence length="414" mass="45528">MDKKFYQMSTDERIEILDASQETQEILKQMSLDKDIANNLIENQISEIELPLGVAQNFIVNHHSYQVPMATEEPSVIAAASNGAKIAGDFKAVVEQRLMRGQIVFYEVKQSSDIIEKIQESHTEILRKAENVYPSIITRGGGLREVSTRNFSKEKFLSVDFKIDVKDAMGANIVNSILEGISELFREWFPEENILFSILSNYATESLVTAQCTIPVEHLSKIGNGREVAEKIVQASRFSKIDPYRAATHNKGIMNGINAVVLATGNDTRAIASGIHAFAAQKGSYQGLGKWELKENELYGELTVPLPVATVGGGIKILPKAQAALEILHVNKAEELAELIAAVGLAQNLAALRALVSEGIQRGHMSLQSRSLAMAVGAEADEIAILSAQLRQDKIMNQQIAEELLKKIRNKKAH</sequence>
<dbReference type="EMBL" id="JBHSGD010000005">
    <property type="protein sequence ID" value="MFC4652195.1"/>
    <property type="molecule type" value="Genomic_DNA"/>
</dbReference>
<evidence type="ECO:0000256" key="3">
    <source>
        <dbReference type="RuleBase" id="RU361219"/>
    </source>
</evidence>
<keyword evidence="2 3" id="KW-0560">Oxidoreductase</keyword>
<dbReference type="InterPro" id="IPR002202">
    <property type="entry name" value="HMG_CoA_Rdtase"/>
</dbReference>
<dbReference type="InterPro" id="IPR023076">
    <property type="entry name" value="HMG_CoA_Rdtase_CS"/>
</dbReference>
<evidence type="ECO:0000256" key="2">
    <source>
        <dbReference type="ARBA" id="ARBA00023002"/>
    </source>
</evidence>
<dbReference type="PANTHER" id="PTHR10572">
    <property type="entry name" value="3-HYDROXY-3-METHYLGLUTARYL-COENZYME A REDUCTASE"/>
    <property type="match status" value="1"/>
</dbReference>
<dbReference type="SUPFAM" id="SSF56542">
    <property type="entry name" value="Substrate-binding domain of HMG-CoA reductase"/>
    <property type="match status" value="1"/>
</dbReference>
<dbReference type="InterPro" id="IPR004553">
    <property type="entry name" value="HMG_CoA_Rdtase_bac-typ"/>
</dbReference>
<dbReference type="Proteomes" id="UP001595987">
    <property type="component" value="Unassembled WGS sequence"/>
</dbReference>
<gene>
    <name evidence="4" type="ORF">ACFO26_04675</name>
</gene>
<name>A0ABV9JFM9_9LACT</name>
<dbReference type="RefSeq" id="WP_213535462.1">
    <property type="nucleotide sequence ID" value="NZ_BOVQ01000004.1"/>
</dbReference>
<evidence type="ECO:0000313" key="5">
    <source>
        <dbReference type="Proteomes" id="UP001595987"/>
    </source>
</evidence>
<comment type="caution">
    <text evidence="4">The sequence shown here is derived from an EMBL/GenBank/DDBJ whole genome shotgun (WGS) entry which is preliminary data.</text>
</comment>
<dbReference type="PROSITE" id="PS01192">
    <property type="entry name" value="HMG_COA_REDUCTASE_3"/>
    <property type="match status" value="1"/>
</dbReference>
<dbReference type="Gene3D" id="1.10.8.660">
    <property type="match status" value="1"/>
</dbReference>
<reference evidence="5" key="1">
    <citation type="journal article" date="2019" name="Int. J. Syst. Evol. Microbiol.">
        <title>The Global Catalogue of Microorganisms (GCM) 10K type strain sequencing project: providing services to taxonomists for standard genome sequencing and annotation.</title>
        <authorList>
            <consortium name="The Broad Institute Genomics Platform"/>
            <consortium name="The Broad Institute Genome Sequencing Center for Infectious Disease"/>
            <person name="Wu L."/>
            <person name="Ma J."/>
        </authorList>
    </citation>
    <scope>NUCLEOTIDE SEQUENCE [LARGE SCALE GENOMIC DNA]</scope>
    <source>
        <strain evidence="5">CCUG 63287</strain>
    </source>
</reference>
<dbReference type="PROSITE" id="PS50065">
    <property type="entry name" value="HMG_COA_REDUCTASE_4"/>
    <property type="match status" value="1"/>
</dbReference>
<dbReference type="EC" id="1.1.1.88" evidence="3"/>
<keyword evidence="3" id="KW-0520">NAD</keyword>
<dbReference type="SUPFAM" id="SSF55035">
    <property type="entry name" value="NAD-binding domain of HMG-CoA reductase"/>
    <property type="match status" value="1"/>
</dbReference>
<dbReference type="InterPro" id="IPR009023">
    <property type="entry name" value="HMG_CoA_Rdtase_NAD(P)-bd_sf"/>
</dbReference>
<protein>
    <recommendedName>
        <fullName evidence="3">3-hydroxy-3-methylglutaryl coenzyme A reductase</fullName>
        <shortName evidence="3">HMG-CoA reductase</shortName>
        <ecNumber evidence="3">1.1.1.88</ecNumber>
    </recommendedName>
</protein>